<accession>A0A381Y2J9</accession>
<dbReference type="InterPro" id="IPR006094">
    <property type="entry name" value="Oxid_FAD_bind_N"/>
</dbReference>
<evidence type="ECO:0000313" key="5">
    <source>
        <dbReference type="EMBL" id="SVA71316.1"/>
    </source>
</evidence>
<evidence type="ECO:0000256" key="3">
    <source>
        <dbReference type="ARBA" id="ARBA00022827"/>
    </source>
</evidence>
<dbReference type="GO" id="GO:0071949">
    <property type="term" value="F:FAD binding"/>
    <property type="evidence" value="ECO:0007669"/>
    <property type="project" value="InterPro"/>
</dbReference>
<dbReference type="Gene3D" id="3.30.160.650">
    <property type="match status" value="1"/>
</dbReference>
<sequence>MTGSRYELCGIEMPDFIPYVEEMLDITIDPDDTLMEVENKPVREARINDRFSHAVKSEFPEDRYTFKDDERLMHSQGQTTDEVYKALYLQIDKMTDMVFYIESEEEAKRLIQLAAEHQVCLVPYGGGTSVSNALQIPDQEQRMVVAVDTRRMDAIESIDEEDRRVTVQSGITGGRLEELLQEKGFTVGHEPDSIEFSTLGGWISTNASGMKKNRYGNIEDIIENVTMITPGGVIEQIKPLTRASIGVKPQNMLLGSEGNFGIITKATLKLHTLPDVQTYNSALFHDWDTGVDFMYELSQSDAVPASARLMDNAQFRFGQALKERSQGLEIWMKKVEKFFVLNIKGFDPYKMVGTSFKLEGSRQEVGFQQSHLKKLAKKYNGLIAGADNGKRGYNLTFAIAYIRDFMSTYHIVGETMETSVPWSKIH</sequence>
<protein>
    <recommendedName>
        <fullName evidence="4">FAD-binding PCMH-type domain-containing protein</fullName>
    </recommendedName>
</protein>
<dbReference type="PANTHER" id="PTHR46568:SF1">
    <property type="entry name" value="ALKYLDIHYDROXYACETONEPHOSPHATE SYNTHASE, PEROXISOMAL"/>
    <property type="match status" value="1"/>
</dbReference>
<proteinExistence type="inferred from homology"/>
<dbReference type="GO" id="GO:0008611">
    <property type="term" value="P:ether lipid biosynthetic process"/>
    <property type="evidence" value="ECO:0007669"/>
    <property type="project" value="UniProtKB-UniPathway"/>
</dbReference>
<dbReference type="InterPro" id="IPR004113">
    <property type="entry name" value="FAD-bd_oxidored_4_C"/>
</dbReference>
<dbReference type="InterPro" id="IPR016167">
    <property type="entry name" value="FAD-bd_PCMH_sub1"/>
</dbReference>
<dbReference type="PROSITE" id="PS51387">
    <property type="entry name" value="FAD_PCMH"/>
    <property type="match status" value="1"/>
</dbReference>
<dbReference type="Gene3D" id="3.30.70.3450">
    <property type="match status" value="1"/>
</dbReference>
<dbReference type="InterPro" id="IPR016169">
    <property type="entry name" value="FAD-bd_PCMH_sub2"/>
</dbReference>
<reference evidence="5" key="1">
    <citation type="submission" date="2018-05" db="EMBL/GenBank/DDBJ databases">
        <authorList>
            <person name="Lanie J.A."/>
            <person name="Ng W.-L."/>
            <person name="Kazmierczak K.M."/>
            <person name="Andrzejewski T.M."/>
            <person name="Davidsen T.M."/>
            <person name="Wayne K.J."/>
            <person name="Tettelin H."/>
            <person name="Glass J.I."/>
            <person name="Rusch D."/>
            <person name="Podicherti R."/>
            <person name="Tsui H.-C.T."/>
            <person name="Winkler M.E."/>
        </authorList>
    </citation>
    <scope>NUCLEOTIDE SEQUENCE</scope>
</reference>
<dbReference type="InterPro" id="IPR016166">
    <property type="entry name" value="FAD-bd_PCMH"/>
</dbReference>
<gene>
    <name evidence="5" type="ORF">METZ01_LOCUS124170</name>
</gene>
<evidence type="ECO:0000256" key="2">
    <source>
        <dbReference type="ARBA" id="ARBA00022630"/>
    </source>
</evidence>
<keyword evidence="2" id="KW-0285">Flavoprotein</keyword>
<evidence type="ECO:0000259" key="4">
    <source>
        <dbReference type="PROSITE" id="PS51387"/>
    </source>
</evidence>
<dbReference type="InterPro" id="IPR036318">
    <property type="entry name" value="FAD-bd_PCMH-like_sf"/>
</dbReference>
<evidence type="ECO:0000256" key="1">
    <source>
        <dbReference type="ARBA" id="ARBA00008000"/>
    </source>
</evidence>
<dbReference type="Gene3D" id="3.30.300.330">
    <property type="match status" value="1"/>
</dbReference>
<dbReference type="PANTHER" id="PTHR46568">
    <property type="entry name" value="ALKYLDIHYDROXYACETONEPHOSPHATE SYNTHASE, PEROXISOMAL"/>
    <property type="match status" value="1"/>
</dbReference>
<dbReference type="Gene3D" id="3.30.43.10">
    <property type="entry name" value="Uridine Diphospho-n-acetylenolpyruvylglucosamine Reductase, domain 2"/>
    <property type="match status" value="1"/>
</dbReference>
<feature type="non-terminal residue" evidence="5">
    <location>
        <position position="426"/>
    </location>
</feature>
<dbReference type="UniPathway" id="UPA00781"/>
<comment type="similarity">
    <text evidence="1">Belongs to the FAD-binding oxidoreductase/transferase type 4 family.</text>
</comment>
<dbReference type="SUPFAM" id="SSF56176">
    <property type="entry name" value="FAD-binding/transporter-associated domain-like"/>
    <property type="match status" value="1"/>
</dbReference>
<dbReference type="SUPFAM" id="SSF55103">
    <property type="entry name" value="FAD-linked oxidases, C-terminal domain"/>
    <property type="match status" value="1"/>
</dbReference>
<dbReference type="Pfam" id="PF01565">
    <property type="entry name" value="FAD_binding_4"/>
    <property type="match status" value="1"/>
</dbReference>
<keyword evidence="3" id="KW-0274">FAD</keyword>
<dbReference type="AlphaFoldDB" id="A0A381Y2J9"/>
<dbReference type="GO" id="GO:0008609">
    <property type="term" value="F:alkylglycerone-phosphate synthase activity"/>
    <property type="evidence" value="ECO:0007669"/>
    <property type="project" value="InterPro"/>
</dbReference>
<organism evidence="5">
    <name type="scientific">marine metagenome</name>
    <dbReference type="NCBI Taxonomy" id="408172"/>
    <lineage>
        <taxon>unclassified sequences</taxon>
        <taxon>metagenomes</taxon>
        <taxon>ecological metagenomes</taxon>
    </lineage>
</organism>
<dbReference type="EMBL" id="UINC01017258">
    <property type="protein sequence ID" value="SVA71316.1"/>
    <property type="molecule type" value="Genomic_DNA"/>
</dbReference>
<dbReference type="InterPro" id="IPR025650">
    <property type="entry name" value="Alkyl-DHAP_Synthase"/>
</dbReference>
<name>A0A381Y2J9_9ZZZZ</name>
<dbReference type="GO" id="GO:0005777">
    <property type="term" value="C:peroxisome"/>
    <property type="evidence" value="ECO:0007669"/>
    <property type="project" value="UniProtKB-ARBA"/>
</dbReference>
<feature type="domain" description="FAD-binding PCMH-type" evidence="4">
    <location>
        <begin position="91"/>
        <end position="273"/>
    </location>
</feature>
<dbReference type="InterPro" id="IPR016164">
    <property type="entry name" value="FAD-linked_Oxase-like_C"/>
</dbReference>
<dbReference type="Pfam" id="PF02913">
    <property type="entry name" value="FAD-oxidase_C"/>
    <property type="match status" value="1"/>
</dbReference>
<dbReference type="Gene3D" id="3.30.465.10">
    <property type="match status" value="1"/>
</dbReference>